<evidence type="ECO:0000313" key="3">
    <source>
        <dbReference type="Proteomes" id="UP000499080"/>
    </source>
</evidence>
<accession>A0A4Y2P492</accession>
<evidence type="ECO:0008006" key="4">
    <source>
        <dbReference type="Google" id="ProtNLM"/>
    </source>
</evidence>
<comment type="caution">
    <text evidence="2">The sequence shown here is derived from an EMBL/GenBank/DDBJ whole genome shotgun (WGS) entry which is preliminary data.</text>
</comment>
<dbReference type="GO" id="GO:0030414">
    <property type="term" value="F:peptidase inhibitor activity"/>
    <property type="evidence" value="ECO:0007669"/>
    <property type="project" value="InterPro"/>
</dbReference>
<organism evidence="2 3">
    <name type="scientific">Araneus ventricosus</name>
    <name type="common">Orbweaver spider</name>
    <name type="synonym">Epeira ventricosa</name>
    <dbReference type="NCBI Taxonomy" id="182803"/>
    <lineage>
        <taxon>Eukaryota</taxon>
        <taxon>Metazoa</taxon>
        <taxon>Ecdysozoa</taxon>
        <taxon>Arthropoda</taxon>
        <taxon>Chelicerata</taxon>
        <taxon>Arachnida</taxon>
        <taxon>Araneae</taxon>
        <taxon>Araneomorphae</taxon>
        <taxon>Entelegynae</taxon>
        <taxon>Araneoidea</taxon>
        <taxon>Araneidae</taxon>
        <taxon>Araneus</taxon>
    </lineage>
</organism>
<proteinExistence type="predicted"/>
<dbReference type="Proteomes" id="UP000499080">
    <property type="component" value="Unassembled WGS sequence"/>
</dbReference>
<dbReference type="OrthoDB" id="6430450at2759"/>
<keyword evidence="1" id="KW-0732">Signal</keyword>
<sequence>MHKIIFLLLTGVAVASAIACAPHYCDNQKCADVSCSSDQKYNPHGTFCGCCPACQNIIPKGGNCFALFLRGGGPPKSVCADGLHCDFKTKTCQ</sequence>
<gene>
    <name evidence="2" type="ORF">AVEN_2227_1</name>
</gene>
<dbReference type="Pfam" id="PF12190">
    <property type="entry name" value="amfpi-1"/>
    <property type="match status" value="1"/>
</dbReference>
<reference evidence="2 3" key="1">
    <citation type="journal article" date="2019" name="Sci. Rep.">
        <title>Orb-weaving spider Araneus ventricosus genome elucidates the spidroin gene catalogue.</title>
        <authorList>
            <person name="Kono N."/>
            <person name="Nakamura H."/>
            <person name="Ohtoshi R."/>
            <person name="Moran D.A.P."/>
            <person name="Shinohara A."/>
            <person name="Yoshida Y."/>
            <person name="Fujiwara M."/>
            <person name="Mori M."/>
            <person name="Tomita M."/>
            <person name="Arakawa K."/>
        </authorList>
    </citation>
    <scope>NUCLEOTIDE SEQUENCE [LARGE SCALE GENOMIC DNA]</scope>
</reference>
<dbReference type="InterPro" id="IPR053741">
    <property type="entry name" value="Ser_Fungal_Prot_Inhib_sf"/>
</dbReference>
<dbReference type="PROSITE" id="PS51257">
    <property type="entry name" value="PROKAR_LIPOPROTEIN"/>
    <property type="match status" value="1"/>
</dbReference>
<dbReference type="EMBL" id="BGPR01010369">
    <property type="protein sequence ID" value="GBN45833.1"/>
    <property type="molecule type" value="Genomic_DNA"/>
</dbReference>
<feature type="chain" id="PRO_5021458622" description="IGFBP N-terminal domain-containing protein" evidence="1">
    <location>
        <begin position="18"/>
        <end position="93"/>
    </location>
</feature>
<evidence type="ECO:0000256" key="1">
    <source>
        <dbReference type="SAM" id="SignalP"/>
    </source>
</evidence>
<keyword evidence="3" id="KW-1185">Reference proteome</keyword>
<dbReference type="InterPro" id="IPR021066">
    <property type="entry name" value="FPI1"/>
</dbReference>
<protein>
    <recommendedName>
        <fullName evidence="4">IGFBP N-terminal domain-containing protein</fullName>
    </recommendedName>
</protein>
<feature type="signal peptide" evidence="1">
    <location>
        <begin position="1"/>
        <end position="17"/>
    </location>
</feature>
<evidence type="ECO:0000313" key="2">
    <source>
        <dbReference type="EMBL" id="GBN45833.1"/>
    </source>
</evidence>
<dbReference type="Gene3D" id="2.10.80.20">
    <property type="match status" value="1"/>
</dbReference>
<name>A0A4Y2P492_ARAVE</name>
<dbReference type="AlphaFoldDB" id="A0A4Y2P492"/>